<accession>E9GRQ5</accession>
<feature type="compositionally biased region" description="Basic and acidic residues" evidence="1">
    <location>
        <begin position="60"/>
        <end position="69"/>
    </location>
</feature>
<dbReference type="EMBL" id="GL732560">
    <property type="protein sequence ID" value="EFX77811.1"/>
    <property type="molecule type" value="Genomic_DNA"/>
</dbReference>
<evidence type="ECO:0000313" key="3">
    <source>
        <dbReference type="Proteomes" id="UP000000305"/>
    </source>
</evidence>
<gene>
    <name evidence="2" type="ORF">DAPPUDRAFT_105756</name>
</gene>
<sequence length="281" mass="31671">MIQLSQVNLKGRYSEDNANEAEEVLEPEEVDIHISPIENANFCGGTSHFIATSRERIKAEKEEAKKREISNIATDRQQPRPETNNNQDIADFSYQSFLSSTTQIHDEDKLWFAYSGATQYMTHLKSVLKNFIPVEHESWFFTGIGNTRLRVRGKGDIEASQPSMTQPELTLPEPANTNNKCVFTQATTEFSSPMLSPEQMNTETESSTNPIKETRPSEIAPVPNIASDVPAVVQKQSRPEPRRSLRVTRPNRKIKIMERVTRIGITIRSSGTADIHQNTGL</sequence>
<feature type="region of interest" description="Disordered" evidence="1">
    <location>
        <begin position="60"/>
        <end position="87"/>
    </location>
</feature>
<proteinExistence type="predicted"/>
<dbReference type="InParanoid" id="E9GRQ5"/>
<keyword evidence="3" id="KW-1185">Reference proteome</keyword>
<evidence type="ECO:0000313" key="2">
    <source>
        <dbReference type="EMBL" id="EFX77811.1"/>
    </source>
</evidence>
<dbReference type="AlphaFoldDB" id="E9GRQ5"/>
<dbReference type="HOGENOM" id="CLU_991314_0_0_1"/>
<protein>
    <submittedName>
        <fullName evidence="2">Uncharacterized protein</fullName>
    </submittedName>
</protein>
<reference evidence="2 3" key="1">
    <citation type="journal article" date="2011" name="Science">
        <title>The ecoresponsive genome of Daphnia pulex.</title>
        <authorList>
            <person name="Colbourne J.K."/>
            <person name="Pfrender M.E."/>
            <person name="Gilbert D."/>
            <person name="Thomas W.K."/>
            <person name="Tucker A."/>
            <person name="Oakley T.H."/>
            <person name="Tokishita S."/>
            <person name="Aerts A."/>
            <person name="Arnold G.J."/>
            <person name="Basu M.K."/>
            <person name="Bauer D.J."/>
            <person name="Caceres C.E."/>
            <person name="Carmel L."/>
            <person name="Casola C."/>
            <person name="Choi J.H."/>
            <person name="Detter J.C."/>
            <person name="Dong Q."/>
            <person name="Dusheyko S."/>
            <person name="Eads B.D."/>
            <person name="Frohlich T."/>
            <person name="Geiler-Samerotte K.A."/>
            <person name="Gerlach D."/>
            <person name="Hatcher P."/>
            <person name="Jogdeo S."/>
            <person name="Krijgsveld J."/>
            <person name="Kriventseva E.V."/>
            <person name="Kultz D."/>
            <person name="Laforsch C."/>
            <person name="Lindquist E."/>
            <person name="Lopez J."/>
            <person name="Manak J.R."/>
            <person name="Muller J."/>
            <person name="Pangilinan J."/>
            <person name="Patwardhan R.P."/>
            <person name="Pitluck S."/>
            <person name="Pritham E.J."/>
            <person name="Rechtsteiner A."/>
            <person name="Rho M."/>
            <person name="Rogozin I.B."/>
            <person name="Sakarya O."/>
            <person name="Salamov A."/>
            <person name="Schaack S."/>
            <person name="Shapiro H."/>
            <person name="Shiga Y."/>
            <person name="Skalitzky C."/>
            <person name="Smith Z."/>
            <person name="Souvorov A."/>
            <person name="Sung W."/>
            <person name="Tang Z."/>
            <person name="Tsuchiya D."/>
            <person name="Tu H."/>
            <person name="Vos H."/>
            <person name="Wang M."/>
            <person name="Wolf Y.I."/>
            <person name="Yamagata H."/>
            <person name="Yamada T."/>
            <person name="Ye Y."/>
            <person name="Shaw J.R."/>
            <person name="Andrews J."/>
            <person name="Crease T.J."/>
            <person name="Tang H."/>
            <person name="Lucas S.M."/>
            <person name="Robertson H.M."/>
            <person name="Bork P."/>
            <person name="Koonin E.V."/>
            <person name="Zdobnov E.M."/>
            <person name="Grigoriev I.V."/>
            <person name="Lynch M."/>
            <person name="Boore J.L."/>
        </authorList>
    </citation>
    <scope>NUCLEOTIDE SEQUENCE [LARGE SCALE GENOMIC DNA]</scope>
</reference>
<feature type="compositionally biased region" description="Polar residues" evidence="1">
    <location>
        <begin position="71"/>
        <end position="87"/>
    </location>
</feature>
<organism evidence="2 3">
    <name type="scientific">Daphnia pulex</name>
    <name type="common">Water flea</name>
    <dbReference type="NCBI Taxonomy" id="6669"/>
    <lineage>
        <taxon>Eukaryota</taxon>
        <taxon>Metazoa</taxon>
        <taxon>Ecdysozoa</taxon>
        <taxon>Arthropoda</taxon>
        <taxon>Crustacea</taxon>
        <taxon>Branchiopoda</taxon>
        <taxon>Diplostraca</taxon>
        <taxon>Cladocera</taxon>
        <taxon>Anomopoda</taxon>
        <taxon>Daphniidae</taxon>
        <taxon>Daphnia</taxon>
    </lineage>
</organism>
<dbReference type="KEGG" id="dpx:DAPPUDRAFT_105756"/>
<feature type="compositionally biased region" description="Polar residues" evidence="1">
    <location>
        <begin position="192"/>
        <end position="211"/>
    </location>
</feature>
<dbReference type="Proteomes" id="UP000000305">
    <property type="component" value="Unassembled WGS sequence"/>
</dbReference>
<feature type="region of interest" description="Disordered" evidence="1">
    <location>
        <begin position="192"/>
        <end position="217"/>
    </location>
</feature>
<evidence type="ECO:0000256" key="1">
    <source>
        <dbReference type="SAM" id="MobiDB-lite"/>
    </source>
</evidence>
<name>E9GRQ5_DAPPU</name>